<gene>
    <name evidence="1" type="ORF">LCGC14_2347150</name>
</gene>
<reference evidence="1" key="1">
    <citation type="journal article" date="2015" name="Nature">
        <title>Complex archaea that bridge the gap between prokaryotes and eukaryotes.</title>
        <authorList>
            <person name="Spang A."/>
            <person name="Saw J.H."/>
            <person name="Jorgensen S.L."/>
            <person name="Zaremba-Niedzwiedzka K."/>
            <person name="Martijn J."/>
            <person name="Lind A.E."/>
            <person name="van Eijk R."/>
            <person name="Schleper C."/>
            <person name="Guy L."/>
            <person name="Ettema T.J."/>
        </authorList>
    </citation>
    <scope>NUCLEOTIDE SEQUENCE</scope>
</reference>
<accession>A0A0F9CXT9</accession>
<evidence type="ECO:0000313" key="1">
    <source>
        <dbReference type="EMBL" id="KKL46281.1"/>
    </source>
</evidence>
<protein>
    <submittedName>
        <fullName evidence="1">Uncharacterized protein</fullName>
    </submittedName>
</protein>
<proteinExistence type="predicted"/>
<dbReference type="EMBL" id="LAZR01034091">
    <property type="protein sequence ID" value="KKL46281.1"/>
    <property type="molecule type" value="Genomic_DNA"/>
</dbReference>
<comment type="caution">
    <text evidence="1">The sequence shown here is derived from an EMBL/GenBank/DDBJ whole genome shotgun (WGS) entry which is preliminary data.</text>
</comment>
<sequence length="98" mass="10991">MTDSRYDYERQAWTQDGVYVACGHPDACDCYGKAHAGERAPTNPDLCRTDGQAQSRHADGVANCKSPQLWHPERFDPNANHCRFCAFTDGHDDFCPNV</sequence>
<name>A0A0F9CXT9_9ZZZZ</name>
<organism evidence="1">
    <name type="scientific">marine sediment metagenome</name>
    <dbReference type="NCBI Taxonomy" id="412755"/>
    <lineage>
        <taxon>unclassified sequences</taxon>
        <taxon>metagenomes</taxon>
        <taxon>ecological metagenomes</taxon>
    </lineage>
</organism>
<dbReference type="AlphaFoldDB" id="A0A0F9CXT9"/>